<comment type="similarity">
    <text evidence="4">Belongs to the transketolase family. DXPS subfamily.</text>
</comment>
<feature type="signal peptide" evidence="13">
    <location>
        <begin position="1"/>
        <end position="16"/>
    </location>
</feature>
<dbReference type="Pfam" id="PF02779">
    <property type="entry name" value="Transket_pyr"/>
    <property type="match status" value="1"/>
</dbReference>
<dbReference type="Gene3D" id="3.40.50.970">
    <property type="match status" value="2"/>
</dbReference>
<dbReference type="CDD" id="cd02007">
    <property type="entry name" value="TPP_DXS"/>
    <property type="match status" value="1"/>
</dbReference>
<gene>
    <name evidence="15" type="ORF">KFE25_001673</name>
</gene>
<dbReference type="FunFam" id="3.40.50.970:FF:000005">
    <property type="entry name" value="1-deoxy-D-xylulose-5-phosphate synthase"/>
    <property type="match status" value="1"/>
</dbReference>
<evidence type="ECO:0000256" key="5">
    <source>
        <dbReference type="ARBA" id="ARBA00011738"/>
    </source>
</evidence>
<dbReference type="SMART" id="SM00861">
    <property type="entry name" value="Transket_pyr"/>
    <property type="match status" value="1"/>
</dbReference>
<comment type="caution">
    <text evidence="15">The sequence shown here is derived from an EMBL/GenBank/DDBJ whole genome shotgun (WGS) entry which is preliminary data.</text>
</comment>
<dbReference type="Pfam" id="PF13292">
    <property type="entry name" value="DXP_synthase_N"/>
    <property type="match status" value="1"/>
</dbReference>
<keyword evidence="11" id="KW-0786">Thiamine pyrophosphate</keyword>
<dbReference type="AlphaFoldDB" id="A0A8J5XH34"/>
<evidence type="ECO:0000256" key="6">
    <source>
        <dbReference type="ARBA" id="ARBA00013150"/>
    </source>
</evidence>
<keyword evidence="10" id="KW-0784">Thiamine biosynthesis</keyword>
<evidence type="ECO:0000313" key="16">
    <source>
        <dbReference type="Proteomes" id="UP000751190"/>
    </source>
</evidence>
<dbReference type="InterPro" id="IPR020826">
    <property type="entry name" value="Transketolase_BS"/>
</dbReference>
<organism evidence="15 16">
    <name type="scientific">Diacronema lutheri</name>
    <name type="common">Unicellular marine alga</name>
    <name type="synonym">Monochrysis lutheri</name>
    <dbReference type="NCBI Taxonomy" id="2081491"/>
    <lineage>
        <taxon>Eukaryota</taxon>
        <taxon>Haptista</taxon>
        <taxon>Haptophyta</taxon>
        <taxon>Pavlovophyceae</taxon>
        <taxon>Pavlovales</taxon>
        <taxon>Pavlovaceae</taxon>
        <taxon>Diacronema</taxon>
    </lineage>
</organism>
<dbReference type="PROSITE" id="PS00802">
    <property type="entry name" value="TRANSKETOLASE_2"/>
    <property type="match status" value="1"/>
</dbReference>
<evidence type="ECO:0000256" key="7">
    <source>
        <dbReference type="ARBA" id="ARBA00022679"/>
    </source>
</evidence>
<evidence type="ECO:0000256" key="10">
    <source>
        <dbReference type="ARBA" id="ARBA00022977"/>
    </source>
</evidence>
<evidence type="ECO:0000256" key="12">
    <source>
        <dbReference type="ARBA" id="ARBA00023229"/>
    </source>
</evidence>
<evidence type="ECO:0000256" key="4">
    <source>
        <dbReference type="ARBA" id="ARBA00011081"/>
    </source>
</evidence>
<dbReference type="GO" id="GO:0016114">
    <property type="term" value="P:terpenoid biosynthetic process"/>
    <property type="evidence" value="ECO:0007669"/>
    <property type="project" value="InterPro"/>
</dbReference>
<dbReference type="InterPro" id="IPR033248">
    <property type="entry name" value="Transketolase_C"/>
</dbReference>
<dbReference type="InterPro" id="IPR005475">
    <property type="entry name" value="Transketolase-like_Pyr-bd"/>
</dbReference>
<keyword evidence="9" id="KW-0460">Magnesium</keyword>
<keyword evidence="13" id="KW-0732">Signal</keyword>
<protein>
    <recommendedName>
        <fullName evidence="6">1-deoxy-D-xylulose-5-phosphate synthase</fullName>
        <ecNumber evidence="6">2.2.1.7</ecNumber>
    </recommendedName>
</protein>
<name>A0A8J5XH34_DIALT</name>
<dbReference type="GO" id="GO:0008661">
    <property type="term" value="F:1-deoxy-D-xylulose-5-phosphate synthase activity"/>
    <property type="evidence" value="ECO:0007669"/>
    <property type="project" value="UniProtKB-EC"/>
</dbReference>
<dbReference type="Pfam" id="PF02780">
    <property type="entry name" value="Transketolase_C"/>
    <property type="match status" value="1"/>
</dbReference>
<dbReference type="GO" id="GO:0046872">
    <property type="term" value="F:metal ion binding"/>
    <property type="evidence" value="ECO:0007669"/>
    <property type="project" value="UniProtKB-KW"/>
</dbReference>
<dbReference type="GO" id="GO:0009228">
    <property type="term" value="P:thiamine biosynthetic process"/>
    <property type="evidence" value="ECO:0007669"/>
    <property type="project" value="UniProtKB-KW"/>
</dbReference>
<evidence type="ECO:0000256" key="9">
    <source>
        <dbReference type="ARBA" id="ARBA00022842"/>
    </source>
</evidence>
<dbReference type="OMA" id="QVGYHAQ"/>
<feature type="domain" description="Transketolase-like pyrimidine-binding" evidence="14">
    <location>
        <begin position="385"/>
        <end position="550"/>
    </location>
</feature>
<dbReference type="PANTHER" id="PTHR43322">
    <property type="entry name" value="1-D-DEOXYXYLULOSE 5-PHOSPHATE SYNTHASE-RELATED"/>
    <property type="match status" value="1"/>
</dbReference>
<dbReference type="EMBL" id="JAGTXO010000018">
    <property type="protein sequence ID" value="KAG8462900.1"/>
    <property type="molecule type" value="Genomic_DNA"/>
</dbReference>
<accession>A0A8J5XH34</accession>
<dbReference type="CDD" id="cd07033">
    <property type="entry name" value="TPP_PYR_DXS_TK_like"/>
    <property type="match status" value="1"/>
</dbReference>
<comment type="cofactor">
    <cofactor evidence="2">
        <name>thiamine diphosphate</name>
        <dbReference type="ChEBI" id="CHEBI:58937"/>
    </cofactor>
</comment>
<dbReference type="InterPro" id="IPR005477">
    <property type="entry name" value="Dxylulose-5-P_synthase"/>
</dbReference>
<comment type="subunit">
    <text evidence="5">Homodimer.</text>
</comment>
<dbReference type="HAMAP" id="MF_00315">
    <property type="entry name" value="DXP_synth"/>
    <property type="match status" value="1"/>
</dbReference>
<feature type="chain" id="PRO_5035187441" description="1-deoxy-D-xylulose-5-phosphate synthase" evidence="13">
    <location>
        <begin position="17"/>
        <end position="723"/>
    </location>
</feature>
<keyword evidence="8" id="KW-0479">Metal-binding</keyword>
<dbReference type="InterPro" id="IPR009014">
    <property type="entry name" value="Transketo_C/PFOR_II"/>
</dbReference>
<proteinExistence type="inferred from homology"/>
<keyword evidence="16" id="KW-1185">Reference proteome</keyword>
<dbReference type="SUPFAM" id="SSF52922">
    <property type="entry name" value="TK C-terminal domain-like"/>
    <property type="match status" value="1"/>
</dbReference>
<dbReference type="Gene3D" id="3.40.50.920">
    <property type="match status" value="1"/>
</dbReference>
<evidence type="ECO:0000256" key="11">
    <source>
        <dbReference type="ARBA" id="ARBA00023052"/>
    </source>
</evidence>
<reference evidence="15" key="1">
    <citation type="submission" date="2021-05" db="EMBL/GenBank/DDBJ databases">
        <title>The genome of the haptophyte Pavlova lutheri (Diacronema luteri, Pavlovales) - a model for lipid biosynthesis in eukaryotic algae.</title>
        <authorList>
            <person name="Hulatt C.J."/>
            <person name="Posewitz M.C."/>
        </authorList>
    </citation>
    <scope>NUCLEOTIDE SEQUENCE</scope>
    <source>
        <strain evidence="15">NIVA-4/92</strain>
    </source>
</reference>
<dbReference type="PANTHER" id="PTHR43322:SF5">
    <property type="entry name" value="1-DEOXY-D-XYLULOSE-5-PHOSPHATE SYNTHASE, CHLOROPLASTIC"/>
    <property type="match status" value="1"/>
</dbReference>
<sequence>MLLVWLPLLSLGLAAHQPVARRLAPRARAAAPRARASADASHADVVGALPVVYRGPNGTPLLDMIASPADIKRLAPTQLRQLAMELRHETLCAVSQTGGHLGSSLGVVELTVALHYVFNAPEDPICWDVSHQVYPHKILTGRRARMSTLRQKGGLSGFAKRSESPYDPFGAGHSSTSISAALGMAVGHKLNGISAQRNSIAVIGDGAITGGMAYEAMNNAAYLNTKVVVVLNDNGQVSLPTGTQSAGGVGPAGALSAYTSRLLTSKPFLDFRSFAKSFSSLLPEEIQAVNKRIDAFTRGALQGGTLFEELGFYYVGPVDGHDLANLVPILENIRDRRDDKPVLLHIKTEKGYGYPPAVGAPDKYHGVPKFDVPTGYQYAGPKSRPSYTSIFAAALIEHAQDDINVVAITAAMPGGTGIDKFGKRFPKRTFDVGIAEQHAVTFAAGLAIEGLKPFVAIYSTFLQRGYDQVVHDVVTQKLPVRFILDRAGLVGNDGPTHHGSFDLAYLGCLPDLVIMAPSDELELLHMIATAYELESLPSAIRFPRGNALGLEAMREQLGYDISAMPAKGTALPIGRGRYVKRADASRSKRVALLSLGTRLAPAMQAARALEEDADFGGTLGVTVADARFMKPLDMQLLRELAAQHDVLITIEEGSVGGFGDHVLHVLALDGALDEGKLRVRPMVLPDHFIEAGTQPEQYDEAGLSAPFIVATVRKLLGKSRVLV</sequence>
<dbReference type="OrthoDB" id="10266385at2759"/>
<evidence type="ECO:0000313" key="15">
    <source>
        <dbReference type="EMBL" id="KAG8462900.1"/>
    </source>
</evidence>
<dbReference type="NCBIfam" id="TIGR00204">
    <property type="entry name" value="dxs"/>
    <property type="match status" value="1"/>
</dbReference>
<comment type="pathway">
    <text evidence="3">Metabolic intermediate biosynthesis; 1-deoxy-D-xylulose 5-phosphate biosynthesis; 1-deoxy-D-xylulose 5-phosphate from D-glyceraldehyde 3-phosphate and pyruvate: step 1/1.</text>
</comment>
<comment type="cofactor">
    <cofactor evidence="1">
        <name>Mg(2+)</name>
        <dbReference type="ChEBI" id="CHEBI:18420"/>
    </cofactor>
</comment>
<evidence type="ECO:0000256" key="8">
    <source>
        <dbReference type="ARBA" id="ARBA00022723"/>
    </source>
</evidence>
<dbReference type="SUPFAM" id="SSF52518">
    <property type="entry name" value="Thiamin diphosphate-binding fold (THDP-binding)"/>
    <property type="match status" value="1"/>
</dbReference>
<evidence type="ECO:0000256" key="13">
    <source>
        <dbReference type="SAM" id="SignalP"/>
    </source>
</evidence>
<evidence type="ECO:0000256" key="3">
    <source>
        <dbReference type="ARBA" id="ARBA00004980"/>
    </source>
</evidence>
<dbReference type="Proteomes" id="UP000751190">
    <property type="component" value="Unassembled WGS sequence"/>
</dbReference>
<evidence type="ECO:0000259" key="14">
    <source>
        <dbReference type="SMART" id="SM00861"/>
    </source>
</evidence>
<dbReference type="EC" id="2.2.1.7" evidence="6"/>
<keyword evidence="12" id="KW-0414">Isoprene biosynthesis</keyword>
<dbReference type="NCBIfam" id="NF003933">
    <property type="entry name" value="PRK05444.2-2"/>
    <property type="match status" value="1"/>
</dbReference>
<dbReference type="InterPro" id="IPR029061">
    <property type="entry name" value="THDP-binding"/>
</dbReference>
<keyword evidence="7" id="KW-0808">Transferase</keyword>
<evidence type="ECO:0000256" key="2">
    <source>
        <dbReference type="ARBA" id="ARBA00001964"/>
    </source>
</evidence>
<dbReference type="UniPathway" id="UPA00064">
    <property type="reaction ID" value="UER00091"/>
</dbReference>
<evidence type="ECO:0000256" key="1">
    <source>
        <dbReference type="ARBA" id="ARBA00001946"/>
    </source>
</evidence>